<protein>
    <submittedName>
        <fullName evidence="6">IclR family transcriptional regulator</fullName>
    </submittedName>
</protein>
<dbReference type="SUPFAM" id="SSF46785">
    <property type="entry name" value="Winged helix' DNA-binding domain"/>
    <property type="match status" value="1"/>
</dbReference>
<dbReference type="Gene3D" id="1.10.10.10">
    <property type="entry name" value="Winged helix-like DNA-binding domain superfamily/Winged helix DNA-binding domain"/>
    <property type="match status" value="1"/>
</dbReference>
<gene>
    <name evidence="6" type="ORF">ICI42_20385</name>
</gene>
<dbReference type="PANTHER" id="PTHR30136">
    <property type="entry name" value="HELIX-TURN-HELIX TRANSCRIPTIONAL REGULATOR, ICLR FAMILY"/>
    <property type="match status" value="1"/>
</dbReference>
<evidence type="ECO:0000256" key="3">
    <source>
        <dbReference type="ARBA" id="ARBA00023163"/>
    </source>
</evidence>
<name>A0A8J6PVU6_9HYPH</name>
<dbReference type="Pfam" id="PF09339">
    <property type="entry name" value="HTH_IclR"/>
    <property type="match status" value="1"/>
</dbReference>
<reference evidence="6" key="1">
    <citation type="submission" date="2020-09" db="EMBL/GenBank/DDBJ databases">
        <title>Genome seq and assembly of Tianweitania sp.</title>
        <authorList>
            <person name="Chhetri G."/>
        </authorList>
    </citation>
    <scope>NUCLEOTIDE SEQUENCE</scope>
    <source>
        <strain evidence="6">Rool2</strain>
    </source>
</reference>
<dbReference type="InterPro" id="IPR005471">
    <property type="entry name" value="Tscrpt_reg_IclR_N"/>
</dbReference>
<dbReference type="EMBL" id="JACVVX010000008">
    <property type="protein sequence ID" value="MBD0417014.1"/>
    <property type="molecule type" value="Genomic_DNA"/>
</dbReference>
<dbReference type="Gene3D" id="3.30.450.40">
    <property type="match status" value="1"/>
</dbReference>
<keyword evidence="3" id="KW-0804">Transcription</keyword>
<dbReference type="GO" id="GO:0003677">
    <property type="term" value="F:DNA binding"/>
    <property type="evidence" value="ECO:0007669"/>
    <property type="project" value="UniProtKB-KW"/>
</dbReference>
<evidence type="ECO:0000259" key="4">
    <source>
        <dbReference type="PROSITE" id="PS51077"/>
    </source>
</evidence>
<keyword evidence="1" id="KW-0805">Transcription regulation</keyword>
<evidence type="ECO:0000256" key="2">
    <source>
        <dbReference type="ARBA" id="ARBA00023125"/>
    </source>
</evidence>
<dbReference type="SMART" id="SM00346">
    <property type="entry name" value="HTH_ICLR"/>
    <property type="match status" value="1"/>
</dbReference>
<dbReference type="InterPro" id="IPR014757">
    <property type="entry name" value="Tscrpt_reg_IclR_C"/>
</dbReference>
<evidence type="ECO:0000256" key="1">
    <source>
        <dbReference type="ARBA" id="ARBA00023015"/>
    </source>
</evidence>
<dbReference type="PANTHER" id="PTHR30136:SF8">
    <property type="entry name" value="TRANSCRIPTIONAL REGULATORY PROTEIN"/>
    <property type="match status" value="1"/>
</dbReference>
<dbReference type="Proteomes" id="UP000643405">
    <property type="component" value="Unassembled WGS sequence"/>
</dbReference>
<keyword evidence="7" id="KW-1185">Reference proteome</keyword>
<dbReference type="PROSITE" id="PS51078">
    <property type="entry name" value="ICLR_ED"/>
    <property type="match status" value="1"/>
</dbReference>
<proteinExistence type="predicted"/>
<dbReference type="Pfam" id="PF01614">
    <property type="entry name" value="IclR_C"/>
    <property type="match status" value="1"/>
</dbReference>
<dbReference type="InterPro" id="IPR029016">
    <property type="entry name" value="GAF-like_dom_sf"/>
</dbReference>
<dbReference type="AlphaFoldDB" id="A0A8J6PVU6"/>
<organism evidence="6 7">
    <name type="scientific">Oryzicola mucosus</name>
    <dbReference type="NCBI Taxonomy" id="2767425"/>
    <lineage>
        <taxon>Bacteria</taxon>
        <taxon>Pseudomonadati</taxon>
        <taxon>Pseudomonadota</taxon>
        <taxon>Alphaproteobacteria</taxon>
        <taxon>Hyphomicrobiales</taxon>
        <taxon>Phyllobacteriaceae</taxon>
        <taxon>Oryzicola</taxon>
    </lineage>
</organism>
<keyword evidence="2" id="KW-0238">DNA-binding</keyword>
<dbReference type="InterPro" id="IPR050707">
    <property type="entry name" value="HTH_MetabolicPath_Reg"/>
</dbReference>
<evidence type="ECO:0000313" key="6">
    <source>
        <dbReference type="EMBL" id="MBD0417014.1"/>
    </source>
</evidence>
<dbReference type="InterPro" id="IPR036388">
    <property type="entry name" value="WH-like_DNA-bd_sf"/>
</dbReference>
<dbReference type="GO" id="GO:0045892">
    <property type="term" value="P:negative regulation of DNA-templated transcription"/>
    <property type="evidence" value="ECO:0007669"/>
    <property type="project" value="TreeGrafter"/>
</dbReference>
<dbReference type="SUPFAM" id="SSF55781">
    <property type="entry name" value="GAF domain-like"/>
    <property type="match status" value="1"/>
</dbReference>
<dbReference type="RefSeq" id="WP_188166445.1">
    <property type="nucleotide sequence ID" value="NZ_JACVVX010000008.1"/>
</dbReference>
<evidence type="ECO:0000259" key="5">
    <source>
        <dbReference type="PROSITE" id="PS51078"/>
    </source>
</evidence>
<evidence type="ECO:0000313" key="7">
    <source>
        <dbReference type="Proteomes" id="UP000643405"/>
    </source>
</evidence>
<sequence length="272" mass="29594">MTAKIRTQRRIQSIDVGFRLIRVLEGASGKLPLSKIAELADMPASKAHLYMASFVQAGLVEQDPVTMRYGLGRYALQLGAAAMRQLDVAQVSREALDMLQSETGLLVFLTVWGNRGPVIIAKVDATVEVLVSVRVGHVLPLYQAATGRVYLAYKARSAIQHVETRERPVDATLKQRAEESLALIRQRQLAFSDSQINAGFASISAPIFDYAGEIAAAVTALGMKNDIDIDPQGRTAQRVHAAAVEVSRKLGCPPDVLREDFADPISNDRKSA</sequence>
<feature type="domain" description="IclR-ED" evidence="5">
    <location>
        <begin position="74"/>
        <end position="252"/>
    </location>
</feature>
<dbReference type="InterPro" id="IPR036390">
    <property type="entry name" value="WH_DNA-bd_sf"/>
</dbReference>
<feature type="domain" description="HTH iclR-type" evidence="4">
    <location>
        <begin position="11"/>
        <end position="73"/>
    </location>
</feature>
<accession>A0A8J6PVU6</accession>
<comment type="caution">
    <text evidence="6">The sequence shown here is derived from an EMBL/GenBank/DDBJ whole genome shotgun (WGS) entry which is preliminary data.</text>
</comment>
<dbReference type="PROSITE" id="PS51077">
    <property type="entry name" value="HTH_ICLR"/>
    <property type="match status" value="1"/>
</dbReference>
<dbReference type="GO" id="GO:0003700">
    <property type="term" value="F:DNA-binding transcription factor activity"/>
    <property type="evidence" value="ECO:0007669"/>
    <property type="project" value="TreeGrafter"/>
</dbReference>